<evidence type="ECO:0000256" key="5">
    <source>
        <dbReference type="ARBA" id="ARBA00024934"/>
    </source>
</evidence>
<dbReference type="InterPro" id="IPR006300">
    <property type="entry name" value="FlgB"/>
</dbReference>
<keyword evidence="6" id="KW-0282">Flagellum</keyword>
<accession>A0A9Q4FJW8</accession>
<organism evidence="6 7">
    <name type="scientific">Anaerosalibacter bizertensis</name>
    <dbReference type="NCBI Taxonomy" id="932217"/>
    <lineage>
        <taxon>Bacteria</taxon>
        <taxon>Bacillati</taxon>
        <taxon>Bacillota</taxon>
        <taxon>Tissierellia</taxon>
        <taxon>Tissierellales</taxon>
        <taxon>Sporanaerobacteraceae</taxon>
        <taxon>Anaerosalibacter</taxon>
    </lineage>
</organism>
<comment type="subcellular location">
    <subcellularLocation>
        <location evidence="1">Bacterial flagellum basal body</location>
    </subcellularLocation>
</comment>
<evidence type="ECO:0000256" key="4">
    <source>
        <dbReference type="ARBA" id="ARBA00023143"/>
    </source>
</evidence>
<name>A0A9Q4FJW8_9FIRM</name>
<comment type="similarity">
    <text evidence="2">Belongs to the flagella basal body rod proteins family.</text>
</comment>
<dbReference type="AlphaFoldDB" id="A0A9Q4FJW8"/>
<keyword evidence="7" id="KW-1185">Reference proteome</keyword>
<comment type="function">
    <text evidence="5">Structural component of flagellum, the bacterial motility apparatus. Part of the rod structure of flagellar basal body.</text>
</comment>
<reference evidence="6" key="1">
    <citation type="submission" date="2022-01" db="EMBL/GenBank/DDBJ databases">
        <title>Collection of gut derived symbiotic bacterial strains cultured from healthy donors.</title>
        <authorList>
            <person name="Lin H."/>
            <person name="Kohout C."/>
            <person name="Waligurski E."/>
            <person name="Pamer E.G."/>
        </authorList>
    </citation>
    <scope>NUCLEOTIDE SEQUENCE</scope>
    <source>
        <strain evidence="6">MSK.14.39</strain>
    </source>
</reference>
<evidence type="ECO:0000313" key="7">
    <source>
        <dbReference type="Proteomes" id="UP001108123"/>
    </source>
</evidence>
<evidence type="ECO:0000313" key="6">
    <source>
        <dbReference type="EMBL" id="MCG4563946.1"/>
    </source>
</evidence>
<dbReference type="GO" id="GO:0071978">
    <property type="term" value="P:bacterial-type flagellum-dependent swarming motility"/>
    <property type="evidence" value="ECO:0007669"/>
    <property type="project" value="TreeGrafter"/>
</dbReference>
<gene>
    <name evidence="6" type="primary">flgB</name>
    <name evidence="6" type="ORF">L0P62_00645</name>
</gene>
<dbReference type="PANTHER" id="PTHR30435:SF12">
    <property type="entry name" value="FLAGELLAR BASAL BODY ROD PROTEIN FLGB"/>
    <property type="match status" value="1"/>
</dbReference>
<dbReference type="PANTHER" id="PTHR30435">
    <property type="entry name" value="FLAGELLAR PROTEIN"/>
    <property type="match status" value="1"/>
</dbReference>
<evidence type="ECO:0000256" key="3">
    <source>
        <dbReference type="ARBA" id="ARBA00014376"/>
    </source>
</evidence>
<keyword evidence="4" id="KW-0975">Bacterial flagellum</keyword>
<evidence type="ECO:0000256" key="2">
    <source>
        <dbReference type="ARBA" id="ARBA00009677"/>
    </source>
</evidence>
<comment type="caution">
    <text evidence="6">The sequence shown here is derived from an EMBL/GenBank/DDBJ whole genome shotgun (WGS) entry which is preliminary data.</text>
</comment>
<dbReference type="NCBIfam" id="TIGR01396">
    <property type="entry name" value="FlgB"/>
    <property type="match status" value="1"/>
</dbReference>
<keyword evidence="6" id="KW-0969">Cilium</keyword>
<dbReference type="Proteomes" id="UP001108123">
    <property type="component" value="Unassembled WGS sequence"/>
</dbReference>
<protein>
    <recommendedName>
        <fullName evidence="3">Flagellar basal body rod protein FlgB</fullName>
    </recommendedName>
</protein>
<dbReference type="GO" id="GO:0030694">
    <property type="term" value="C:bacterial-type flagellum basal body, rod"/>
    <property type="evidence" value="ECO:0007669"/>
    <property type="project" value="InterPro"/>
</dbReference>
<keyword evidence="6" id="KW-0966">Cell projection</keyword>
<sequence length="168" mass="19408">MLFFVKKQTKIRNNIDKKVKLSYNITKDLLEVKTMLWKIDSTTNFLKKALDGTWYRNKVISQNIANVDTPKYKRKSVVFEDYLKQELSSNKGLELTNNKHIPGIGTFKDYEPKVVEDKSSSYRFDGNNVNIDVETGNLAKNTIMHEALIKQLIDEYDKVKNAIIEGGK</sequence>
<proteinExistence type="inferred from homology"/>
<dbReference type="EMBL" id="JAKNID010000002">
    <property type="protein sequence ID" value="MCG4563946.1"/>
    <property type="molecule type" value="Genomic_DNA"/>
</dbReference>
<evidence type="ECO:0000256" key="1">
    <source>
        <dbReference type="ARBA" id="ARBA00004117"/>
    </source>
</evidence>